<dbReference type="PATRIC" id="fig|1354272.4.peg.1078"/>
<dbReference type="RefSeq" id="WP_068907909.1">
    <property type="nucleotide sequence ID" value="NZ_LXEW01000016.1"/>
</dbReference>
<proteinExistence type="predicted"/>
<dbReference type="Proteomes" id="UP000078224">
    <property type="component" value="Unassembled WGS sequence"/>
</dbReference>
<organism evidence="1 2">
    <name type="scientific">Providencia heimbachae ATCC 35613</name>
    <dbReference type="NCBI Taxonomy" id="1354272"/>
    <lineage>
        <taxon>Bacteria</taxon>
        <taxon>Pseudomonadati</taxon>
        <taxon>Pseudomonadota</taxon>
        <taxon>Gammaproteobacteria</taxon>
        <taxon>Enterobacterales</taxon>
        <taxon>Morganellaceae</taxon>
        <taxon>Providencia</taxon>
    </lineage>
</organism>
<dbReference type="EMBL" id="LXEW01000016">
    <property type="protein sequence ID" value="OAT53367.1"/>
    <property type="molecule type" value="Genomic_DNA"/>
</dbReference>
<accession>A0A1B7JZM4</accession>
<keyword evidence="2" id="KW-1185">Reference proteome</keyword>
<evidence type="ECO:0000313" key="2">
    <source>
        <dbReference type="Proteomes" id="UP000078224"/>
    </source>
</evidence>
<evidence type="ECO:0000313" key="1">
    <source>
        <dbReference type="EMBL" id="OAT53367.1"/>
    </source>
</evidence>
<dbReference type="AlphaFoldDB" id="A0A1B7JZM4"/>
<comment type="caution">
    <text evidence="1">The sequence shown here is derived from an EMBL/GenBank/DDBJ whole genome shotgun (WGS) entry which is preliminary data.</text>
</comment>
<protein>
    <submittedName>
        <fullName evidence="1">Uncharacterized protein</fullName>
    </submittedName>
</protein>
<dbReference type="OrthoDB" id="6463249at2"/>
<reference evidence="1 2" key="1">
    <citation type="submission" date="2016-04" db="EMBL/GenBank/DDBJ databases">
        <title>ATOL: Assembling a taxonomically balanced genome-scale reconstruction of the evolutionary history of the Enterobacteriaceae.</title>
        <authorList>
            <person name="Plunkett G.III."/>
            <person name="Neeno-Eckwall E.C."/>
            <person name="Glasner J.D."/>
            <person name="Perna N.T."/>
        </authorList>
    </citation>
    <scope>NUCLEOTIDE SEQUENCE [LARGE SCALE GENOMIC DNA]</scope>
    <source>
        <strain evidence="1 2">ATCC 35613</strain>
    </source>
</reference>
<gene>
    <name evidence="1" type="ORF">M998_1055</name>
</gene>
<name>A0A1B7JZM4_9GAMM</name>
<sequence length="121" mass="14202">MFKVSLLSKYIDFLIIIMFFSIFSTSKANYNPVETLQKIDNYTYENRYGSSVLDEAKKEHYWQKIFHASGDRSQELAVVYSLMKEVIEKEKSASTKKKVAIKNWVERMKKILAYNKVSVPN</sequence>